<evidence type="ECO:0000259" key="6">
    <source>
        <dbReference type="Pfam" id="PF01902"/>
    </source>
</evidence>
<dbReference type="Gene3D" id="3.40.50.620">
    <property type="entry name" value="HUPs"/>
    <property type="match status" value="1"/>
</dbReference>
<accession>A0A9P6IKG0</accession>
<evidence type="ECO:0000256" key="2">
    <source>
        <dbReference type="ARBA" id="ARBA00018426"/>
    </source>
</evidence>
<dbReference type="Gene3D" id="3.90.1490.10">
    <property type="entry name" value="putative n-type atp pyrophosphatase, domain 2"/>
    <property type="match status" value="1"/>
</dbReference>
<evidence type="ECO:0000313" key="8">
    <source>
        <dbReference type="Proteomes" id="UP000749646"/>
    </source>
</evidence>
<feature type="domain" description="Diphthamide synthase" evidence="6">
    <location>
        <begin position="5"/>
        <end position="198"/>
    </location>
</feature>
<reference evidence="7" key="1">
    <citation type="journal article" date="2020" name="Fungal Divers.">
        <title>Resolving the Mortierellaceae phylogeny through synthesis of multi-gene phylogenetics and phylogenomics.</title>
        <authorList>
            <person name="Vandepol N."/>
            <person name="Liber J."/>
            <person name="Desiro A."/>
            <person name="Na H."/>
            <person name="Kennedy M."/>
            <person name="Barry K."/>
            <person name="Grigoriev I.V."/>
            <person name="Miller A.N."/>
            <person name="O'Donnell K."/>
            <person name="Stajich J.E."/>
            <person name="Bonito G."/>
        </authorList>
    </citation>
    <scope>NUCLEOTIDE SEQUENCE</scope>
    <source>
        <strain evidence="7">MES-2147</strain>
    </source>
</reference>
<comment type="caution">
    <text evidence="7">The sequence shown here is derived from an EMBL/GenBank/DDBJ whole genome shotgun (WGS) entry which is preliminary data.</text>
</comment>
<proteinExistence type="predicted"/>
<dbReference type="AlphaFoldDB" id="A0A9P6IKG0"/>
<evidence type="ECO:0000313" key="7">
    <source>
        <dbReference type="EMBL" id="KAF9930134.1"/>
    </source>
</evidence>
<dbReference type="EMBL" id="JAAAHW010010136">
    <property type="protein sequence ID" value="KAF9930134.1"/>
    <property type="molecule type" value="Genomic_DNA"/>
</dbReference>
<dbReference type="OrthoDB" id="686384at2759"/>
<dbReference type="SUPFAM" id="SSF52402">
    <property type="entry name" value="Adenine nucleotide alpha hydrolases-like"/>
    <property type="match status" value="1"/>
</dbReference>
<dbReference type="EC" id="6.3.1.14" evidence="1"/>
<keyword evidence="8" id="KW-1185">Reference proteome</keyword>
<dbReference type="InterPro" id="IPR002761">
    <property type="entry name" value="Diphthami_syn_dom"/>
</dbReference>
<evidence type="ECO:0000256" key="4">
    <source>
        <dbReference type="ARBA" id="ARBA00031552"/>
    </source>
</evidence>
<evidence type="ECO:0000256" key="3">
    <source>
        <dbReference type="ARBA" id="ARBA00029814"/>
    </source>
</evidence>
<name>A0A9P6IKG0_9FUNG</name>
<comment type="catalytic activity">
    <reaction evidence="5">
        <text>diphthine-[translation elongation factor 2] + NH4(+) + ATP = diphthamide-[translation elongation factor 2] + AMP + diphosphate + H(+)</text>
        <dbReference type="Rhea" id="RHEA:19753"/>
        <dbReference type="Rhea" id="RHEA-COMP:10172"/>
        <dbReference type="Rhea" id="RHEA-COMP:10174"/>
        <dbReference type="ChEBI" id="CHEBI:15378"/>
        <dbReference type="ChEBI" id="CHEBI:16692"/>
        <dbReference type="ChEBI" id="CHEBI:28938"/>
        <dbReference type="ChEBI" id="CHEBI:30616"/>
        <dbReference type="ChEBI" id="CHEBI:33019"/>
        <dbReference type="ChEBI" id="CHEBI:82696"/>
        <dbReference type="ChEBI" id="CHEBI:456215"/>
        <dbReference type="EC" id="6.3.1.14"/>
    </reaction>
</comment>
<gene>
    <name evidence="7" type="ORF">BGZ65_005487</name>
</gene>
<evidence type="ECO:0000256" key="1">
    <source>
        <dbReference type="ARBA" id="ARBA00012089"/>
    </source>
</evidence>
<organism evidence="7 8">
    <name type="scientific">Modicella reniformis</name>
    <dbReference type="NCBI Taxonomy" id="1440133"/>
    <lineage>
        <taxon>Eukaryota</taxon>
        <taxon>Fungi</taxon>
        <taxon>Fungi incertae sedis</taxon>
        <taxon>Mucoromycota</taxon>
        <taxon>Mortierellomycotina</taxon>
        <taxon>Mortierellomycetes</taxon>
        <taxon>Mortierellales</taxon>
        <taxon>Mortierellaceae</taxon>
        <taxon>Modicella</taxon>
    </lineage>
</organism>
<protein>
    <recommendedName>
        <fullName evidence="2">Diphthine--ammonia ligase</fullName>
        <ecNumber evidence="1">6.3.1.14</ecNumber>
    </recommendedName>
    <alternativeName>
        <fullName evidence="3">Diphthamide synthase</fullName>
    </alternativeName>
    <alternativeName>
        <fullName evidence="4">Diphthamide synthetase</fullName>
    </alternativeName>
</protein>
<dbReference type="Pfam" id="PF01902">
    <property type="entry name" value="Diphthami_syn_2"/>
    <property type="match status" value="1"/>
</dbReference>
<dbReference type="InterPro" id="IPR014729">
    <property type="entry name" value="Rossmann-like_a/b/a_fold"/>
</dbReference>
<dbReference type="GO" id="GO:0017178">
    <property type="term" value="F:diphthine-ammonia ligase activity"/>
    <property type="evidence" value="ECO:0007669"/>
    <property type="project" value="UniProtKB-EC"/>
</dbReference>
<sequence length="236" mass="26840">MTSKRAVVSFTGGKDCTLALSLTRETHDVVLLVTFVPKNFTSFKAHSLEVIKLQAKALAIPHILLEIGEEGKTHLQCYREKIAEVKQQHNLDLLVTGDILNVCDNFMAKATQDIIELSCPIWAIDRHKLMDLLFERQFELLITCASIKKLGDDEDLARKFVGSRLTRDFVKTVLEPREREVDMGGELGDFHTMVLTVPGLYNGYHIEYDGHQTIEGEYMFIEFKSARLVQDVEIEL</sequence>
<evidence type="ECO:0000256" key="5">
    <source>
        <dbReference type="ARBA" id="ARBA00048108"/>
    </source>
</evidence>
<dbReference type="Proteomes" id="UP000749646">
    <property type="component" value="Unassembled WGS sequence"/>
</dbReference>